<evidence type="ECO:0000313" key="1">
    <source>
        <dbReference type="EMBL" id="ERP31464.1"/>
    </source>
</evidence>
<name>U7D4M2_9BACT</name>
<dbReference type="Proteomes" id="UP000017148">
    <property type="component" value="Unassembled WGS sequence"/>
</dbReference>
<dbReference type="EMBL" id="ASJR01000013">
    <property type="protein sequence ID" value="ERP31464.1"/>
    <property type="molecule type" value="Genomic_DNA"/>
</dbReference>
<dbReference type="AlphaFoldDB" id="U7D4M2"/>
<gene>
    <name evidence="1" type="ORF">CALK_1668</name>
</gene>
<reference evidence="1 2" key="1">
    <citation type="journal article" date="2013" name="Environ. Microbiol.">
        <title>Genome analysis of Chitinivibrio alkaliphilus gen. nov., sp. nov., a novel extremely haloalkaliphilic anaerobic chitinolytic bacterium from the candidate phylum Termite Group 3.</title>
        <authorList>
            <person name="Sorokin D.Y."/>
            <person name="Gumerov V.M."/>
            <person name="Rakitin A.L."/>
            <person name="Beletsky A.V."/>
            <person name="Damste J.S."/>
            <person name="Muyzer G."/>
            <person name="Mardanov A.V."/>
            <person name="Ravin N.V."/>
        </authorList>
    </citation>
    <scope>NUCLEOTIDE SEQUENCE [LARGE SCALE GENOMIC DNA]</scope>
    <source>
        <strain evidence="1 2">ACht1</strain>
    </source>
</reference>
<keyword evidence="2" id="KW-1185">Reference proteome</keyword>
<accession>U7D4M2</accession>
<evidence type="ECO:0000313" key="2">
    <source>
        <dbReference type="Proteomes" id="UP000017148"/>
    </source>
</evidence>
<comment type="caution">
    <text evidence="1">The sequence shown here is derived from an EMBL/GenBank/DDBJ whole genome shotgun (WGS) entry which is preliminary data.</text>
</comment>
<protein>
    <submittedName>
        <fullName evidence="1">Uncharacterized protein</fullName>
    </submittedName>
</protein>
<dbReference type="RefSeq" id="WP_022637113.1">
    <property type="nucleotide sequence ID" value="NZ_ASJR01000013.1"/>
</dbReference>
<proteinExistence type="predicted"/>
<organism evidence="1 2">
    <name type="scientific">Chitinivibrio alkaliphilus ACht1</name>
    <dbReference type="NCBI Taxonomy" id="1313304"/>
    <lineage>
        <taxon>Bacteria</taxon>
        <taxon>Pseudomonadati</taxon>
        <taxon>Fibrobacterota</taxon>
        <taxon>Chitinivibrionia</taxon>
        <taxon>Chitinivibrionales</taxon>
        <taxon>Chitinivibrionaceae</taxon>
        <taxon>Chitinivibrio</taxon>
    </lineage>
</organism>
<sequence>MDNMAQLTEIKKYQLFLSRFQNKTVDLNTAAFLWIRQYARAWRHTHPDDA</sequence>